<evidence type="ECO:0000313" key="1">
    <source>
        <dbReference type="EMBL" id="KKK94290.1"/>
    </source>
</evidence>
<dbReference type="AlphaFoldDB" id="A0A0F9A7X6"/>
<sequence>MILINLKREAPWFFHYIENYNHLFFNIRLTNTHNIKEETKFSLELNLQGYEGLIFYLYKENYRKLNFGLYKHSVDQIHDINDLNLVLDQGLSNSLDFVIVPFGYFKDEPKFNVRFDCDELETSFDIYAWESSSLFKNLKSVIRIDNQYNELIPIDDYKGYYYQIERSFKGNQTGRLFDLVNLLLELDKSRDELNNETLFEPMDREIKTLVSKTNEFLFELCHTSIPLEMKSLLRELERLKFNVDNLSKEEIFNWLDNLVDFYS</sequence>
<comment type="caution">
    <text evidence="1">The sequence shown here is derived from an EMBL/GenBank/DDBJ whole genome shotgun (WGS) entry which is preliminary data.</text>
</comment>
<reference evidence="1" key="1">
    <citation type="journal article" date="2015" name="Nature">
        <title>Complex archaea that bridge the gap between prokaryotes and eukaryotes.</title>
        <authorList>
            <person name="Spang A."/>
            <person name="Saw J.H."/>
            <person name="Jorgensen S.L."/>
            <person name="Zaremba-Niedzwiedzka K."/>
            <person name="Martijn J."/>
            <person name="Lind A.E."/>
            <person name="van Eijk R."/>
            <person name="Schleper C."/>
            <person name="Guy L."/>
            <person name="Ettema T.J."/>
        </authorList>
    </citation>
    <scope>NUCLEOTIDE SEQUENCE</scope>
</reference>
<protein>
    <submittedName>
        <fullName evidence="1">Uncharacterized protein</fullName>
    </submittedName>
</protein>
<organism evidence="1">
    <name type="scientific">marine sediment metagenome</name>
    <dbReference type="NCBI Taxonomy" id="412755"/>
    <lineage>
        <taxon>unclassified sequences</taxon>
        <taxon>metagenomes</taxon>
        <taxon>ecological metagenomes</taxon>
    </lineage>
</organism>
<name>A0A0F9A7X6_9ZZZZ</name>
<accession>A0A0F9A7X6</accession>
<proteinExistence type="predicted"/>
<dbReference type="EMBL" id="LAZR01047409">
    <property type="protein sequence ID" value="KKK94290.1"/>
    <property type="molecule type" value="Genomic_DNA"/>
</dbReference>
<gene>
    <name evidence="1" type="ORF">LCGC14_2684330</name>
</gene>